<evidence type="ECO:0000256" key="4">
    <source>
        <dbReference type="ARBA" id="ARBA00022741"/>
    </source>
</evidence>
<dbReference type="eggNOG" id="ENOG5032YE7">
    <property type="taxonomic scope" value="Bacteria"/>
</dbReference>
<keyword evidence="8" id="KW-1185">Reference proteome</keyword>
<evidence type="ECO:0000313" key="7">
    <source>
        <dbReference type="EMBL" id="EEG29314.1"/>
    </source>
</evidence>
<evidence type="ECO:0000313" key="8">
    <source>
        <dbReference type="Proteomes" id="UP000003340"/>
    </source>
</evidence>
<protein>
    <recommendedName>
        <fullName evidence="2">ribonucleoside-diphosphate reductase</fullName>
        <ecNumber evidence="2">1.17.4.1</ecNumber>
    </recommendedName>
</protein>
<keyword evidence="4" id="KW-0547">Nucleotide-binding</keyword>
<reference evidence="7 8" key="1">
    <citation type="submission" date="2009-01" db="EMBL/GenBank/DDBJ databases">
        <authorList>
            <person name="Fulton L."/>
            <person name="Clifton S."/>
            <person name="Fulton B."/>
            <person name="Xu J."/>
            <person name="Minx P."/>
            <person name="Pepin K.H."/>
            <person name="Johnson M."/>
            <person name="Bhonagiri V."/>
            <person name="Nash W.E."/>
            <person name="Mardis E.R."/>
            <person name="Wilson R.K."/>
        </authorList>
    </citation>
    <scope>NUCLEOTIDE SEQUENCE [LARGE SCALE GENOMIC DNA]</scope>
    <source>
        <strain evidence="7 8">DSM 5476</strain>
    </source>
</reference>
<dbReference type="HOGENOM" id="CLU_176133_0_0_9"/>
<dbReference type="GO" id="GO:0000166">
    <property type="term" value="F:nucleotide binding"/>
    <property type="evidence" value="ECO:0007669"/>
    <property type="project" value="UniProtKB-KW"/>
</dbReference>
<dbReference type="Pfam" id="PF12637">
    <property type="entry name" value="TSCPD"/>
    <property type="match status" value="1"/>
</dbReference>
<evidence type="ECO:0000256" key="3">
    <source>
        <dbReference type="ARBA" id="ARBA00022634"/>
    </source>
</evidence>
<dbReference type="InterPro" id="IPR023806">
    <property type="entry name" value="CHP03905"/>
</dbReference>
<evidence type="ECO:0000256" key="5">
    <source>
        <dbReference type="ARBA" id="ARBA00047754"/>
    </source>
</evidence>
<comment type="caution">
    <text evidence="7">The sequence shown here is derived from an EMBL/GenBank/DDBJ whole genome shotgun (WGS) entry which is preliminary data.</text>
</comment>
<accession>C0EGU0</accession>
<dbReference type="GO" id="GO:0004748">
    <property type="term" value="F:ribonucleoside-diphosphate reductase activity, thioredoxin disulfide as acceptor"/>
    <property type="evidence" value="ECO:0007669"/>
    <property type="project" value="UniProtKB-EC"/>
</dbReference>
<evidence type="ECO:0000256" key="2">
    <source>
        <dbReference type="ARBA" id="ARBA00012274"/>
    </source>
</evidence>
<dbReference type="InterPro" id="IPR024434">
    <property type="entry name" value="TSCPD_dom"/>
</dbReference>
<dbReference type="Proteomes" id="UP000003340">
    <property type="component" value="Unassembled WGS sequence"/>
</dbReference>
<evidence type="ECO:0000259" key="6">
    <source>
        <dbReference type="Pfam" id="PF12637"/>
    </source>
</evidence>
<sequence>MFAYQPSGVCSQRIEFDLDGDTITYVKFFGGCDGNLKGICSLATGQNVYNVIEKLKGITCGPKATSCPDQFAAALKLALSQRDKRGDERCATTSR</sequence>
<organism evidence="7 8">
    <name type="scientific">[Clostridium] methylpentosum DSM 5476</name>
    <dbReference type="NCBI Taxonomy" id="537013"/>
    <lineage>
        <taxon>Bacteria</taxon>
        <taxon>Bacillati</taxon>
        <taxon>Bacillota</taxon>
        <taxon>Clostridia</taxon>
        <taxon>Eubacteriales</taxon>
        <taxon>Oscillospiraceae</taxon>
        <taxon>Oscillospiraceae incertae sedis</taxon>
    </lineage>
</organism>
<dbReference type="GO" id="GO:0071897">
    <property type="term" value="P:DNA biosynthetic process"/>
    <property type="evidence" value="ECO:0007669"/>
    <property type="project" value="UniProtKB-KW"/>
</dbReference>
<comment type="catalytic activity">
    <reaction evidence="5">
        <text>a 2'-deoxyribonucleoside 5'-diphosphate + [thioredoxin]-disulfide + H2O = a ribonucleoside 5'-diphosphate + [thioredoxin]-dithiol</text>
        <dbReference type="Rhea" id="RHEA:23252"/>
        <dbReference type="Rhea" id="RHEA-COMP:10698"/>
        <dbReference type="Rhea" id="RHEA-COMP:10700"/>
        <dbReference type="ChEBI" id="CHEBI:15377"/>
        <dbReference type="ChEBI" id="CHEBI:29950"/>
        <dbReference type="ChEBI" id="CHEBI:50058"/>
        <dbReference type="ChEBI" id="CHEBI:57930"/>
        <dbReference type="ChEBI" id="CHEBI:73316"/>
        <dbReference type="EC" id="1.17.4.1"/>
    </reaction>
</comment>
<evidence type="ECO:0000256" key="1">
    <source>
        <dbReference type="ARBA" id="ARBA00007405"/>
    </source>
</evidence>
<dbReference type="EMBL" id="ACEC01000109">
    <property type="protein sequence ID" value="EEG29314.1"/>
    <property type="molecule type" value="Genomic_DNA"/>
</dbReference>
<proteinExistence type="inferred from homology"/>
<gene>
    <name evidence="7" type="ORF">CLOSTMETH_03084</name>
</gene>
<dbReference type="EC" id="1.17.4.1" evidence="2"/>
<reference evidence="7 8" key="2">
    <citation type="submission" date="2009-02" db="EMBL/GenBank/DDBJ databases">
        <title>Draft genome sequence of Clostridium methylpentosum (DSM 5476).</title>
        <authorList>
            <person name="Sudarsanam P."/>
            <person name="Ley R."/>
            <person name="Guruge J."/>
            <person name="Turnbaugh P.J."/>
            <person name="Mahowald M."/>
            <person name="Liep D."/>
            <person name="Gordon J."/>
        </authorList>
    </citation>
    <scope>NUCLEOTIDE SEQUENCE [LARGE SCALE GENOMIC DNA]</scope>
    <source>
        <strain evidence="7 8">DSM 5476</strain>
    </source>
</reference>
<dbReference type="STRING" id="537013.CLOSTMETH_03084"/>
<dbReference type="AlphaFoldDB" id="C0EGU0"/>
<name>C0EGU0_9FIRM</name>
<feature type="domain" description="TSCPD" evidence="6">
    <location>
        <begin position="6"/>
        <end position="78"/>
    </location>
</feature>
<dbReference type="NCBIfam" id="TIGR03905">
    <property type="entry name" value="TIGR03905_4_Cys"/>
    <property type="match status" value="1"/>
</dbReference>
<comment type="similarity">
    <text evidence="1">Belongs to the ribonucleoside diphosphate reductase class-2 family.</text>
</comment>
<keyword evidence="3" id="KW-0237">DNA synthesis</keyword>